<protein>
    <recommendedName>
        <fullName evidence="5">Probable membrane transporter protein</fullName>
    </recommendedName>
</protein>
<proteinExistence type="inferred from homology"/>
<evidence type="ECO:0000256" key="3">
    <source>
        <dbReference type="ARBA" id="ARBA00022989"/>
    </source>
</evidence>
<feature type="transmembrane region" description="Helical" evidence="5">
    <location>
        <begin position="144"/>
        <end position="166"/>
    </location>
</feature>
<dbReference type="Pfam" id="PF01925">
    <property type="entry name" value="TauE"/>
    <property type="match status" value="1"/>
</dbReference>
<dbReference type="PANTHER" id="PTHR43483">
    <property type="entry name" value="MEMBRANE TRANSPORTER PROTEIN HI_0806-RELATED"/>
    <property type="match status" value="1"/>
</dbReference>
<name>A0A120KN28_9BACT</name>
<keyword evidence="4 5" id="KW-0472">Membrane</keyword>
<evidence type="ECO:0000256" key="1">
    <source>
        <dbReference type="ARBA" id="ARBA00004141"/>
    </source>
</evidence>
<keyword evidence="7" id="KW-1185">Reference proteome</keyword>
<keyword evidence="5" id="KW-1003">Cell membrane</keyword>
<dbReference type="OrthoDB" id="457670at2"/>
<feature type="transmembrane region" description="Helical" evidence="5">
    <location>
        <begin position="210"/>
        <end position="233"/>
    </location>
</feature>
<keyword evidence="3 5" id="KW-1133">Transmembrane helix</keyword>
<comment type="subcellular location">
    <subcellularLocation>
        <location evidence="5">Cell membrane</location>
        <topology evidence="5">Multi-pass membrane protein</topology>
    </subcellularLocation>
    <subcellularLocation>
        <location evidence="1">Membrane</location>
        <topology evidence="1">Multi-pass membrane protein</topology>
    </subcellularLocation>
</comment>
<dbReference type="EMBL" id="CP014230">
    <property type="protein sequence ID" value="AMD92869.1"/>
    <property type="molecule type" value="Genomic_DNA"/>
</dbReference>
<evidence type="ECO:0000256" key="4">
    <source>
        <dbReference type="ARBA" id="ARBA00023136"/>
    </source>
</evidence>
<keyword evidence="2 5" id="KW-0812">Transmembrane</keyword>
<evidence type="ECO:0000256" key="2">
    <source>
        <dbReference type="ARBA" id="ARBA00022692"/>
    </source>
</evidence>
<reference evidence="7" key="1">
    <citation type="submission" date="2016-02" db="EMBL/GenBank/DDBJ databases">
        <authorList>
            <person name="Holder M.E."/>
            <person name="Ajami N.J."/>
            <person name="Petrosino J.F."/>
        </authorList>
    </citation>
    <scope>NUCLEOTIDE SEQUENCE [LARGE SCALE GENOMIC DNA]</scope>
    <source>
        <strain evidence="7">DSM 12838</strain>
    </source>
</reference>
<dbReference type="Proteomes" id="UP000063964">
    <property type="component" value="Chromosome"/>
</dbReference>
<organism evidence="6 7">
    <name type="scientific">Desulfomicrobium orale DSM 12838</name>
    <dbReference type="NCBI Taxonomy" id="888061"/>
    <lineage>
        <taxon>Bacteria</taxon>
        <taxon>Pseudomonadati</taxon>
        <taxon>Thermodesulfobacteriota</taxon>
        <taxon>Desulfovibrionia</taxon>
        <taxon>Desulfovibrionales</taxon>
        <taxon>Desulfomicrobiaceae</taxon>
        <taxon>Desulfomicrobium</taxon>
    </lineage>
</organism>
<dbReference type="RefSeq" id="WP_066605207.1">
    <property type="nucleotide sequence ID" value="NZ_CP014230.1"/>
</dbReference>
<evidence type="ECO:0000313" key="6">
    <source>
        <dbReference type="EMBL" id="AMD92869.1"/>
    </source>
</evidence>
<comment type="similarity">
    <text evidence="5">Belongs to the 4-toluene sulfonate uptake permease (TSUP) (TC 2.A.102) family.</text>
</comment>
<gene>
    <name evidence="6" type="ORF">AXF15_06955</name>
</gene>
<dbReference type="GO" id="GO:0005886">
    <property type="term" value="C:plasma membrane"/>
    <property type="evidence" value="ECO:0007669"/>
    <property type="project" value="UniProtKB-SubCell"/>
</dbReference>
<feature type="transmembrane region" description="Helical" evidence="5">
    <location>
        <begin position="47"/>
        <end position="69"/>
    </location>
</feature>
<dbReference type="PANTHER" id="PTHR43483:SF3">
    <property type="entry name" value="MEMBRANE TRANSPORTER PROTEIN HI_0806-RELATED"/>
    <property type="match status" value="1"/>
</dbReference>
<feature type="transmembrane region" description="Helical" evidence="5">
    <location>
        <begin position="6"/>
        <end position="35"/>
    </location>
</feature>
<dbReference type="KEGG" id="doa:AXF15_06955"/>
<evidence type="ECO:0000256" key="5">
    <source>
        <dbReference type="RuleBase" id="RU363041"/>
    </source>
</evidence>
<sequence>MLEVVALYLVVGAIAGVLAGLLGIGGGLVIVPMLVFCMELQHLPQELVMHLALGTSMASIMFTSVSSFMAHHRRGAVEWSVVRRIVLGIIAGTYLGTHIAAGMSTGALKVFFVIFLYYVCYQMLSGKKPKPSRHLPGNAGMFGAGGVIGVVSSLVGIGGGTLSVPFMVWHNIPIHKAIGTSAAIGFPIAVAGTIGYVVNGWNEPNLPPYSLGFVSLTALVCIAVMSVLTAPLGVRLAHSLPVDKLKKVFAVILFLVGTRMLISLF</sequence>
<accession>A0A120KN28</accession>
<dbReference type="STRING" id="888061.AXF15_06955"/>
<dbReference type="AlphaFoldDB" id="A0A120KN28"/>
<feature type="transmembrane region" description="Helical" evidence="5">
    <location>
        <begin position="81"/>
        <end position="100"/>
    </location>
</feature>
<dbReference type="InterPro" id="IPR002781">
    <property type="entry name" value="TM_pro_TauE-like"/>
</dbReference>
<feature type="transmembrane region" description="Helical" evidence="5">
    <location>
        <begin position="178"/>
        <end position="198"/>
    </location>
</feature>
<feature type="transmembrane region" description="Helical" evidence="5">
    <location>
        <begin position="245"/>
        <end position="262"/>
    </location>
</feature>
<evidence type="ECO:0000313" key="7">
    <source>
        <dbReference type="Proteomes" id="UP000063964"/>
    </source>
</evidence>